<dbReference type="Pfam" id="PF01370">
    <property type="entry name" value="Epimerase"/>
    <property type="match status" value="1"/>
</dbReference>
<evidence type="ECO:0000256" key="3">
    <source>
        <dbReference type="ARBA" id="ARBA00023027"/>
    </source>
</evidence>
<dbReference type="InterPro" id="IPR001509">
    <property type="entry name" value="Epimerase_deHydtase"/>
</dbReference>
<dbReference type="AlphaFoldDB" id="A0ABD6DPI3"/>
<proteinExistence type="inferred from homology"/>
<comment type="caution">
    <text evidence="6">The sequence shown here is derived from an EMBL/GenBank/DDBJ whole genome shotgun (WGS) entry which is preliminary data.</text>
</comment>
<dbReference type="Proteomes" id="UP001597034">
    <property type="component" value="Unassembled WGS sequence"/>
</dbReference>
<reference evidence="6 7" key="1">
    <citation type="journal article" date="2019" name="Int. J. Syst. Evol. Microbiol.">
        <title>The Global Catalogue of Microorganisms (GCM) 10K type strain sequencing project: providing services to taxonomists for standard genome sequencing and annotation.</title>
        <authorList>
            <consortium name="The Broad Institute Genomics Platform"/>
            <consortium name="The Broad Institute Genome Sequencing Center for Infectious Disease"/>
            <person name="Wu L."/>
            <person name="Ma J."/>
        </authorList>
    </citation>
    <scope>NUCLEOTIDE SEQUENCE [LARGE SCALE GENOMIC DNA]</scope>
    <source>
        <strain evidence="6 7">CGMCC 1.10390</strain>
    </source>
</reference>
<feature type="compositionally biased region" description="Polar residues" evidence="4">
    <location>
        <begin position="118"/>
        <end position="131"/>
    </location>
</feature>
<gene>
    <name evidence="6" type="ORF">ACFSBL_18470</name>
</gene>
<protein>
    <submittedName>
        <fullName evidence="6">NAD-dependent epimerase/dehydratase family protein</fullName>
    </submittedName>
</protein>
<dbReference type="RefSeq" id="WP_256401840.1">
    <property type="nucleotide sequence ID" value="NZ_JANHJR010000004.1"/>
</dbReference>
<dbReference type="Gene3D" id="3.40.50.720">
    <property type="entry name" value="NAD(P)-binding Rossmann-like Domain"/>
    <property type="match status" value="1"/>
</dbReference>
<sequence length="253" mass="28211">MHVAITGAAGKVGRVAVGAFDRDQLTLLTHHEHEEMSSELLDATDRDAFVDALDGVDVLVHLAWVPGERSDWSEGEEANLRITTNAMAAARENDLDRVVMASSAHVHGMYNRDDPSRFESTVENPTTTIDTETPPRPDSYYGVAKVATEALCSYNADRYDLDIVVVRIGWLMSREELREMESEAADRYRFARAMWLSHRDCRALLRAAAKTPIDHSPVIAHGISANGDRYLTLTETMQHLDYRPQDDSAAVLD</sequence>
<evidence type="ECO:0000313" key="7">
    <source>
        <dbReference type="Proteomes" id="UP001597034"/>
    </source>
</evidence>
<evidence type="ECO:0000313" key="6">
    <source>
        <dbReference type="EMBL" id="MFD1647680.1"/>
    </source>
</evidence>
<keyword evidence="2" id="KW-0560">Oxidoreductase</keyword>
<name>A0ABD6DPI3_9EURY</name>
<dbReference type="PANTHER" id="PTHR43103">
    <property type="entry name" value="NUCLEOSIDE-DIPHOSPHATE-SUGAR EPIMERASE"/>
    <property type="match status" value="1"/>
</dbReference>
<evidence type="ECO:0000259" key="5">
    <source>
        <dbReference type="Pfam" id="PF01370"/>
    </source>
</evidence>
<feature type="region of interest" description="Disordered" evidence="4">
    <location>
        <begin position="112"/>
        <end position="136"/>
    </location>
</feature>
<accession>A0ABD6DPI3</accession>
<organism evidence="6 7">
    <name type="scientific">Haloarchaeobius litoreus</name>
    <dbReference type="NCBI Taxonomy" id="755306"/>
    <lineage>
        <taxon>Archaea</taxon>
        <taxon>Methanobacteriati</taxon>
        <taxon>Methanobacteriota</taxon>
        <taxon>Stenosarchaea group</taxon>
        <taxon>Halobacteria</taxon>
        <taxon>Halobacteriales</taxon>
        <taxon>Halorubellaceae</taxon>
        <taxon>Haloarchaeobius</taxon>
    </lineage>
</organism>
<evidence type="ECO:0000256" key="1">
    <source>
        <dbReference type="ARBA" id="ARBA00007637"/>
    </source>
</evidence>
<dbReference type="InterPro" id="IPR036291">
    <property type="entry name" value="NAD(P)-bd_dom_sf"/>
</dbReference>
<comment type="similarity">
    <text evidence="1">Belongs to the NAD(P)-dependent epimerase/dehydratase family.</text>
</comment>
<dbReference type="PANTHER" id="PTHR43103:SF5">
    <property type="entry name" value="4-EPIMERASE, PUTATIVE (AFU_ORTHOLOGUE AFUA_7G00360)-RELATED"/>
    <property type="match status" value="1"/>
</dbReference>
<dbReference type="EMBL" id="JBHUDO010000004">
    <property type="protein sequence ID" value="MFD1647680.1"/>
    <property type="molecule type" value="Genomic_DNA"/>
</dbReference>
<evidence type="ECO:0000256" key="2">
    <source>
        <dbReference type="ARBA" id="ARBA00023002"/>
    </source>
</evidence>
<dbReference type="GO" id="GO:0016491">
    <property type="term" value="F:oxidoreductase activity"/>
    <property type="evidence" value="ECO:0007669"/>
    <property type="project" value="UniProtKB-KW"/>
</dbReference>
<dbReference type="SUPFAM" id="SSF51735">
    <property type="entry name" value="NAD(P)-binding Rossmann-fold domains"/>
    <property type="match status" value="1"/>
</dbReference>
<keyword evidence="3" id="KW-0520">NAD</keyword>
<feature type="domain" description="NAD-dependent epimerase/dehydratase" evidence="5">
    <location>
        <begin position="3"/>
        <end position="175"/>
    </location>
</feature>
<dbReference type="CDD" id="cd08946">
    <property type="entry name" value="SDR_e"/>
    <property type="match status" value="1"/>
</dbReference>
<keyword evidence="7" id="KW-1185">Reference proteome</keyword>
<evidence type="ECO:0000256" key="4">
    <source>
        <dbReference type="SAM" id="MobiDB-lite"/>
    </source>
</evidence>